<keyword evidence="1" id="KW-0812">Transmembrane</keyword>
<accession>A0ABT5D0B4</accession>
<gene>
    <name evidence="3" type="ORF">POL68_01400</name>
</gene>
<dbReference type="Proteomes" id="UP001221838">
    <property type="component" value="Unassembled WGS sequence"/>
</dbReference>
<proteinExistence type="predicted"/>
<protein>
    <submittedName>
        <fullName evidence="3">Fatty acid desaturase</fullName>
    </submittedName>
</protein>
<dbReference type="InterPro" id="IPR005804">
    <property type="entry name" value="FA_desaturase_dom"/>
</dbReference>
<feature type="domain" description="Fatty acid desaturase" evidence="2">
    <location>
        <begin position="69"/>
        <end position="325"/>
    </location>
</feature>
<dbReference type="CDD" id="cd01060">
    <property type="entry name" value="Membrane-FADS-like"/>
    <property type="match status" value="1"/>
</dbReference>
<dbReference type="RefSeq" id="WP_272134363.1">
    <property type="nucleotide sequence ID" value="NZ_JAQNDM010000001.1"/>
</dbReference>
<reference evidence="3 4" key="1">
    <citation type="submission" date="2022-11" db="EMBL/GenBank/DDBJ databases">
        <title>Minimal conservation of predation-associated metabolite biosynthetic gene clusters underscores biosynthetic potential of Myxococcota including descriptions for ten novel species: Archangium lansinium sp. nov., Myxococcus landrumus sp. nov., Nannocystis bai.</title>
        <authorList>
            <person name="Ahearne A."/>
            <person name="Stevens C."/>
            <person name="Dowd S."/>
        </authorList>
    </citation>
    <scope>NUCLEOTIDE SEQUENCE [LARGE SCALE GENOMIC DNA]</scope>
    <source>
        <strain evidence="3 4">NCWAL01</strain>
    </source>
</reference>
<evidence type="ECO:0000259" key="2">
    <source>
        <dbReference type="Pfam" id="PF00487"/>
    </source>
</evidence>
<dbReference type="EMBL" id="JAQNDM010000001">
    <property type="protein sequence ID" value="MDC0707114.1"/>
    <property type="molecule type" value="Genomic_DNA"/>
</dbReference>
<comment type="caution">
    <text evidence="3">The sequence shown here is derived from an EMBL/GenBank/DDBJ whole genome shotgun (WGS) entry which is preliminary data.</text>
</comment>
<sequence length="345" mass="39538">MNTSADASRYPKDTRARTHSINYAIRKEEHRLRMRHAWLQYQSQMGLGFLLASLAAMAGIASLYLRGHLAWWLTLPLMALPLSIVHELEHDLIHHLYFRNHPWFQNLLMGVTWVCKLGMNPWTRRELHLNHHKVSGQREDIEERIMGLGIRSLLLRLVLTASPLSSTLLLLEIRRDVPGFQPRKLLAGLLPSLLIADLLLALALLYGVSTDFSPAESSGMLPAWGWPWVRGAVTLWVLPNALRQGCLALISSYSHYYEDIPQGDVFFQNQILHHPMVWPLNLFAFNFGKTHIIHHFVANQPFYLRQLVSSVALEELKKQGARINDFGVISRANRWGNPRYSILNS</sequence>
<keyword evidence="4" id="KW-1185">Reference proteome</keyword>
<evidence type="ECO:0000313" key="4">
    <source>
        <dbReference type="Proteomes" id="UP001221838"/>
    </source>
</evidence>
<keyword evidence="1" id="KW-1133">Transmembrane helix</keyword>
<keyword evidence="1" id="KW-0472">Membrane</keyword>
<evidence type="ECO:0000313" key="3">
    <source>
        <dbReference type="EMBL" id="MDC0707114.1"/>
    </source>
</evidence>
<organism evidence="3 4">
    <name type="scientific">Stigmatella ashevillensis</name>
    <dbReference type="NCBI Taxonomy" id="2995309"/>
    <lineage>
        <taxon>Bacteria</taxon>
        <taxon>Pseudomonadati</taxon>
        <taxon>Myxococcota</taxon>
        <taxon>Myxococcia</taxon>
        <taxon>Myxococcales</taxon>
        <taxon>Cystobacterineae</taxon>
        <taxon>Archangiaceae</taxon>
        <taxon>Stigmatella</taxon>
    </lineage>
</organism>
<dbReference type="Pfam" id="PF00487">
    <property type="entry name" value="FA_desaturase"/>
    <property type="match status" value="1"/>
</dbReference>
<evidence type="ECO:0000256" key="1">
    <source>
        <dbReference type="SAM" id="Phobius"/>
    </source>
</evidence>
<name>A0ABT5D0B4_9BACT</name>
<feature type="transmembrane region" description="Helical" evidence="1">
    <location>
        <begin position="45"/>
        <end position="65"/>
    </location>
</feature>